<accession>A0A9P4L9P0</accession>
<keyword evidence="3" id="KW-1185">Reference proteome</keyword>
<feature type="region of interest" description="Disordered" evidence="1">
    <location>
        <begin position="28"/>
        <end position="47"/>
    </location>
</feature>
<evidence type="ECO:0000256" key="1">
    <source>
        <dbReference type="SAM" id="MobiDB-lite"/>
    </source>
</evidence>
<feature type="region of interest" description="Disordered" evidence="1">
    <location>
        <begin position="183"/>
        <end position="264"/>
    </location>
</feature>
<dbReference type="AlphaFoldDB" id="A0A9P4L9P0"/>
<dbReference type="Proteomes" id="UP000800039">
    <property type="component" value="Unassembled WGS sequence"/>
</dbReference>
<gene>
    <name evidence="2" type="ORF">K460DRAFT_406617</name>
</gene>
<dbReference type="RefSeq" id="XP_040788972.1">
    <property type="nucleotide sequence ID" value="XM_040936976.1"/>
</dbReference>
<comment type="caution">
    <text evidence="2">The sequence shown here is derived from an EMBL/GenBank/DDBJ whole genome shotgun (WGS) entry which is preliminary data.</text>
</comment>
<name>A0A9P4L9P0_9PLEO</name>
<dbReference type="EMBL" id="ML976616">
    <property type="protein sequence ID" value="KAF1846409.1"/>
    <property type="molecule type" value="Genomic_DNA"/>
</dbReference>
<evidence type="ECO:0000313" key="2">
    <source>
        <dbReference type="EMBL" id="KAF1846409.1"/>
    </source>
</evidence>
<dbReference type="GeneID" id="63854226"/>
<organism evidence="2 3">
    <name type="scientific">Cucurbitaria berberidis CBS 394.84</name>
    <dbReference type="NCBI Taxonomy" id="1168544"/>
    <lineage>
        <taxon>Eukaryota</taxon>
        <taxon>Fungi</taxon>
        <taxon>Dikarya</taxon>
        <taxon>Ascomycota</taxon>
        <taxon>Pezizomycotina</taxon>
        <taxon>Dothideomycetes</taxon>
        <taxon>Pleosporomycetidae</taxon>
        <taxon>Pleosporales</taxon>
        <taxon>Pleosporineae</taxon>
        <taxon>Cucurbitariaceae</taxon>
        <taxon>Cucurbitaria</taxon>
    </lineage>
</organism>
<reference evidence="2" key="1">
    <citation type="submission" date="2020-01" db="EMBL/GenBank/DDBJ databases">
        <authorList>
            <consortium name="DOE Joint Genome Institute"/>
            <person name="Haridas S."/>
            <person name="Albert R."/>
            <person name="Binder M."/>
            <person name="Bloem J."/>
            <person name="Labutti K."/>
            <person name="Salamov A."/>
            <person name="Andreopoulos B."/>
            <person name="Baker S.E."/>
            <person name="Barry K."/>
            <person name="Bills G."/>
            <person name="Bluhm B.H."/>
            <person name="Cannon C."/>
            <person name="Castanera R."/>
            <person name="Culley D.E."/>
            <person name="Daum C."/>
            <person name="Ezra D."/>
            <person name="Gonzalez J.B."/>
            <person name="Henrissat B."/>
            <person name="Kuo A."/>
            <person name="Liang C."/>
            <person name="Lipzen A."/>
            <person name="Lutzoni F."/>
            <person name="Magnuson J."/>
            <person name="Mondo S."/>
            <person name="Nolan M."/>
            <person name="Ohm R."/>
            <person name="Pangilinan J."/>
            <person name="Park H.-J."/>
            <person name="Ramirez L."/>
            <person name="Alfaro M."/>
            <person name="Sun H."/>
            <person name="Tritt A."/>
            <person name="Yoshinaga Y."/>
            <person name="Zwiers L.-H."/>
            <person name="Turgeon B.G."/>
            <person name="Goodwin S.B."/>
            <person name="Spatafora J.W."/>
            <person name="Crous P.W."/>
            <person name="Grigoriev I.V."/>
        </authorList>
    </citation>
    <scope>NUCLEOTIDE SEQUENCE</scope>
    <source>
        <strain evidence="2">CBS 394.84</strain>
    </source>
</reference>
<proteinExistence type="predicted"/>
<sequence length="503" mass="56644">MKVTSHLPRELTAEQVEEAQYLANIVPQSQRPPITAQEEMSKRQSPSANTAFVSSLLTVPPIPEAHMILPSVPVVSQSPNISDWEIQALKGIRRNKLSLDKVWTMKTWNMKSNISQRLKLLDDDGYDIKPLLIKGTTSAQVTQAVLDHIEDRKQQIAVVTASDPKQDVENDATQLVKNHEHFHHARHLEDGSLETVESEPLPERRPHVTEPMTPQKRKHQHDYDEQTRDDPEGTGTDKTSIPPPCTCGPARKRPRMSTPAESEKAIQKEAWNLFKNKVARDIFQSSRAACKEAVPNRLSIVDPVSAPLPAFLPKPPVPSSRIIFTSTDPSSNTRTPSDVRIGSRGLAFMMDEVKFLSHTQDEQGRLYICDPEAAEDREGDQNTVRLMEYKPTNSTGDYSPIDGEYRGRIRVSEDLYGQVIMHGDAFALQGLIKQLRNNDLNHISKWRFDGKEVVREDSMSWSLSSDTQDVLAKIEKILEAGQDRGGVVVRVEQVYNGKKLRYS</sequence>
<protein>
    <submittedName>
        <fullName evidence="2">Uncharacterized protein</fullName>
    </submittedName>
</protein>
<feature type="compositionally biased region" description="Basic and acidic residues" evidence="1">
    <location>
        <begin position="221"/>
        <end position="231"/>
    </location>
</feature>
<evidence type="ECO:0000313" key="3">
    <source>
        <dbReference type="Proteomes" id="UP000800039"/>
    </source>
</evidence>
<dbReference type="OrthoDB" id="3795771at2759"/>